<dbReference type="InterPro" id="IPR021247">
    <property type="entry name" value="DUF2785"/>
</dbReference>
<gene>
    <name evidence="1" type="ORF">H9635_05120</name>
</gene>
<accession>A0ABR8XWA9</accession>
<proteinExistence type="predicted"/>
<protein>
    <submittedName>
        <fullName evidence="1">DUF2785 domain-containing protein</fullName>
    </submittedName>
</protein>
<dbReference type="EMBL" id="JACSPZ010000002">
    <property type="protein sequence ID" value="MBD8036114.1"/>
    <property type="molecule type" value="Genomic_DNA"/>
</dbReference>
<comment type="caution">
    <text evidence="1">The sequence shown here is derived from an EMBL/GenBank/DDBJ whole genome shotgun (WGS) entry which is preliminary data.</text>
</comment>
<evidence type="ECO:0000313" key="1">
    <source>
        <dbReference type="EMBL" id="MBD8036114.1"/>
    </source>
</evidence>
<reference evidence="1 2" key="1">
    <citation type="submission" date="2020-08" db="EMBL/GenBank/DDBJ databases">
        <title>A Genomic Blueprint of the Chicken Gut Microbiome.</title>
        <authorList>
            <person name="Gilroy R."/>
            <person name="Ravi A."/>
            <person name="Getino M."/>
            <person name="Pursley I."/>
            <person name="Horton D.L."/>
            <person name="Alikhan N.-F."/>
            <person name="Baker D."/>
            <person name="Gharbi K."/>
            <person name="Hall N."/>
            <person name="Watson M."/>
            <person name="Adriaenssens E.M."/>
            <person name="Foster-Nyarko E."/>
            <person name="Jarju S."/>
            <person name="Secka A."/>
            <person name="Antonio M."/>
            <person name="Oren A."/>
            <person name="Chaudhuri R."/>
            <person name="La Ragione R.M."/>
            <person name="Hildebrand F."/>
            <person name="Pallen M.J."/>
        </authorList>
    </citation>
    <scope>NUCLEOTIDE SEQUENCE [LARGE SCALE GENOMIC DNA]</scope>
    <source>
        <strain evidence="1 2">A46</strain>
    </source>
</reference>
<evidence type="ECO:0000313" key="2">
    <source>
        <dbReference type="Proteomes" id="UP000619101"/>
    </source>
</evidence>
<dbReference type="Proteomes" id="UP000619101">
    <property type="component" value="Unassembled WGS sequence"/>
</dbReference>
<keyword evidence="2" id="KW-1185">Reference proteome</keyword>
<name>A0ABR8XWA9_9BACL</name>
<dbReference type="Pfam" id="PF10978">
    <property type="entry name" value="DUF2785"/>
    <property type="match status" value="1"/>
</dbReference>
<organism evidence="1 2">
    <name type="scientific">Solibacillus faecavium</name>
    <dbReference type="NCBI Taxonomy" id="2762221"/>
    <lineage>
        <taxon>Bacteria</taxon>
        <taxon>Bacillati</taxon>
        <taxon>Bacillota</taxon>
        <taxon>Bacilli</taxon>
        <taxon>Bacillales</taxon>
        <taxon>Caryophanaceae</taxon>
        <taxon>Solibacillus</taxon>
    </lineage>
</organism>
<sequence length="278" mass="32373">MLVEDYDELFEMSVDERKHYIQLNPTIVENLLDGVGEEDAAIRDQYNYRLFIQLLTENALSEMVINQFVDHLFADKGLLANIGESGTGAVFQRSYSALYLAAIVNADRQLSYLNKEQLEQITQNAIDLLTKEQDLRSYVNIQSGWAHSVANACELLCAIIEHPEYSIRFTFQILQAIRANLWKDYVFIDDEDERFCNVINALIVKGIEEDLFIEWFEQLFDQLEASAYAQGYSALWYKARTNQLNLSKTLYFYLKFANRHEKLRSTVSIFIQRWIKLG</sequence>